<feature type="region of interest" description="Disordered" evidence="4">
    <location>
        <begin position="208"/>
        <end position="386"/>
    </location>
</feature>
<gene>
    <name evidence="6" type="ORF">DAKH74_037250</name>
</gene>
<accession>A0AAV5S357</accession>
<feature type="domain" description="RING-type" evidence="5">
    <location>
        <begin position="13"/>
        <end position="50"/>
    </location>
</feature>
<evidence type="ECO:0000313" key="6">
    <source>
        <dbReference type="EMBL" id="GMM57109.1"/>
    </source>
</evidence>
<keyword evidence="7" id="KW-1185">Reference proteome</keyword>
<sequence length="386" mass="43092">MSDPIFNQGFVYCFVCHRRHSPEYPLRLTSCAHILCTSHIDNSNECPVCNARHISVIELSERRTLPSDVLSYFLPLPELAETLYNASQFQQQALANQIQYYQDHVVKLREKVARQQQLLYKAKKELETVSKLKHEVASLEKQLQERAAAPNTTSKFFDTRRRSSSMSTRDIQGYSTPAPPMTVDLTLDDSMGSDDTFLTKLKRTTPSLKGNALQNKGQYVSTAPQESTTKTSHASGYTARRQNSGNLAAESTHLSLQRFAHSPSNIGVGNPSSLQPNTSSSPIHTNLLRSSQNMVSKQRDQAGGRNQSTTQTQNRFPQSLSSLRIIKRNNTTSNDTNTTTRTLARSKQGIVAHMRSSTSTAKPTRGDKSKPSTTSTHPFSHSQNRY</sequence>
<keyword evidence="2" id="KW-0863">Zinc-finger</keyword>
<dbReference type="InterPro" id="IPR001841">
    <property type="entry name" value="Znf_RING"/>
</dbReference>
<evidence type="ECO:0000256" key="2">
    <source>
        <dbReference type="PROSITE-ProRule" id="PRU00175"/>
    </source>
</evidence>
<dbReference type="Proteomes" id="UP001377567">
    <property type="component" value="Unassembled WGS sequence"/>
</dbReference>
<feature type="region of interest" description="Disordered" evidence="4">
    <location>
        <begin position="157"/>
        <end position="180"/>
    </location>
</feature>
<dbReference type="GO" id="GO:0008270">
    <property type="term" value="F:zinc ion binding"/>
    <property type="evidence" value="ECO:0007669"/>
    <property type="project" value="UniProtKB-KW"/>
</dbReference>
<feature type="compositionally biased region" description="Low complexity" evidence="4">
    <location>
        <begin position="329"/>
        <end position="342"/>
    </location>
</feature>
<dbReference type="GO" id="GO:0016874">
    <property type="term" value="F:ligase activity"/>
    <property type="evidence" value="ECO:0007669"/>
    <property type="project" value="UniProtKB-KW"/>
</dbReference>
<keyword evidence="6" id="KW-0436">Ligase</keyword>
<evidence type="ECO:0000256" key="1">
    <source>
        <dbReference type="ARBA" id="ARBA00023254"/>
    </source>
</evidence>
<comment type="caution">
    <text evidence="6">The sequence shown here is derived from an EMBL/GenBank/DDBJ whole genome shotgun (WGS) entry which is preliminary data.</text>
</comment>
<dbReference type="Pfam" id="PF14634">
    <property type="entry name" value="zf-RING_5"/>
    <property type="match status" value="1"/>
</dbReference>
<dbReference type="GO" id="GO:0007129">
    <property type="term" value="P:homologous chromosome pairing at meiosis"/>
    <property type="evidence" value="ECO:0007669"/>
    <property type="project" value="TreeGrafter"/>
</dbReference>
<proteinExistence type="predicted"/>
<dbReference type="EMBL" id="BTGD01000011">
    <property type="protein sequence ID" value="GMM57109.1"/>
    <property type="molecule type" value="Genomic_DNA"/>
</dbReference>
<feature type="compositionally biased region" description="Polar residues" evidence="4">
    <location>
        <begin position="304"/>
        <end position="322"/>
    </location>
</feature>
<organism evidence="6 7">
    <name type="scientific">Maudiozyma humilis</name>
    <name type="common">Sour dough yeast</name>
    <name type="synonym">Kazachstania humilis</name>
    <dbReference type="NCBI Taxonomy" id="51915"/>
    <lineage>
        <taxon>Eukaryota</taxon>
        <taxon>Fungi</taxon>
        <taxon>Dikarya</taxon>
        <taxon>Ascomycota</taxon>
        <taxon>Saccharomycotina</taxon>
        <taxon>Saccharomycetes</taxon>
        <taxon>Saccharomycetales</taxon>
        <taxon>Saccharomycetaceae</taxon>
        <taxon>Maudiozyma</taxon>
    </lineage>
</organism>
<dbReference type="GO" id="GO:0016925">
    <property type="term" value="P:protein sumoylation"/>
    <property type="evidence" value="ECO:0007669"/>
    <property type="project" value="TreeGrafter"/>
</dbReference>
<dbReference type="AlphaFoldDB" id="A0AAV5S357"/>
<keyword evidence="2" id="KW-0862">Zinc</keyword>
<dbReference type="GO" id="GO:0019789">
    <property type="term" value="F:SUMO transferase activity"/>
    <property type="evidence" value="ECO:0007669"/>
    <property type="project" value="InterPro"/>
</dbReference>
<dbReference type="PANTHER" id="PTHR22663:SF17">
    <property type="entry name" value="RING FINGER PROTEIN NARYA-RELATED"/>
    <property type="match status" value="1"/>
</dbReference>
<feature type="coiled-coil region" evidence="3">
    <location>
        <begin position="105"/>
        <end position="149"/>
    </location>
</feature>
<dbReference type="PANTHER" id="PTHR22663">
    <property type="entry name" value="RING FINGER PROTEIN NARYA-RELATED"/>
    <property type="match status" value="1"/>
</dbReference>
<feature type="compositionally biased region" description="Polar residues" evidence="4">
    <location>
        <begin position="208"/>
        <end position="246"/>
    </location>
</feature>
<keyword evidence="3" id="KW-0175">Coiled coil</keyword>
<feature type="compositionally biased region" description="Polar residues" evidence="4">
    <location>
        <begin position="262"/>
        <end position="296"/>
    </location>
</feature>
<feature type="compositionally biased region" description="Low complexity" evidence="4">
    <location>
        <begin position="371"/>
        <end position="386"/>
    </location>
</feature>
<reference evidence="6 7" key="1">
    <citation type="journal article" date="2023" name="Elife">
        <title>Identification of key yeast species and microbe-microbe interactions impacting larval growth of Drosophila in the wild.</title>
        <authorList>
            <person name="Mure A."/>
            <person name="Sugiura Y."/>
            <person name="Maeda R."/>
            <person name="Honda K."/>
            <person name="Sakurai N."/>
            <person name="Takahashi Y."/>
            <person name="Watada M."/>
            <person name="Katoh T."/>
            <person name="Gotoh A."/>
            <person name="Gotoh Y."/>
            <person name="Taniguchi I."/>
            <person name="Nakamura K."/>
            <person name="Hayashi T."/>
            <person name="Katayama T."/>
            <person name="Uemura T."/>
            <person name="Hattori Y."/>
        </authorList>
    </citation>
    <scope>NUCLEOTIDE SEQUENCE [LARGE SCALE GENOMIC DNA]</scope>
    <source>
        <strain evidence="6 7">KH-74</strain>
    </source>
</reference>
<keyword evidence="2" id="KW-0479">Metal-binding</keyword>
<dbReference type="PROSITE" id="PS50089">
    <property type="entry name" value="ZF_RING_2"/>
    <property type="match status" value="1"/>
</dbReference>
<evidence type="ECO:0000256" key="4">
    <source>
        <dbReference type="SAM" id="MobiDB-lite"/>
    </source>
</evidence>
<evidence type="ECO:0000313" key="7">
    <source>
        <dbReference type="Proteomes" id="UP001377567"/>
    </source>
</evidence>
<evidence type="ECO:0000256" key="3">
    <source>
        <dbReference type="SAM" id="Coils"/>
    </source>
</evidence>
<dbReference type="GO" id="GO:0007131">
    <property type="term" value="P:reciprocal meiotic recombination"/>
    <property type="evidence" value="ECO:0007669"/>
    <property type="project" value="InterPro"/>
</dbReference>
<dbReference type="GO" id="GO:0000795">
    <property type="term" value="C:synaptonemal complex"/>
    <property type="evidence" value="ECO:0007669"/>
    <property type="project" value="InterPro"/>
</dbReference>
<evidence type="ECO:0000259" key="5">
    <source>
        <dbReference type="PROSITE" id="PS50089"/>
    </source>
</evidence>
<keyword evidence="1" id="KW-0469">Meiosis</keyword>
<dbReference type="InterPro" id="IPR042123">
    <property type="entry name" value="Zip3/RNF212-like"/>
</dbReference>
<name>A0AAV5S357_MAUHU</name>
<protein>
    <submittedName>
        <fullName evidence="6">SUMO ligase</fullName>
    </submittedName>
</protein>